<dbReference type="PANTHER" id="PTHR34148">
    <property type="entry name" value="ADENOSYLCOBINAMIDE-GDP RIBAZOLETRANSFERASE"/>
    <property type="match status" value="1"/>
</dbReference>
<evidence type="ECO:0000256" key="9">
    <source>
        <dbReference type="ARBA" id="ARBA00022679"/>
    </source>
</evidence>
<reference evidence="20" key="1">
    <citation type="submission" date="2022-02" db="EMBL/GenBank/DDBJ databases">
        <title>Vibrio sp. nov., a new bacterium isolated from Bohai sea, China.</title>
        <authorList>
            <person name="Yuan Y."/>
        </authorList>
    </citation>
    <scope>NUCLEOTIDE SEQUENCE</scope>
    <source>
        <strain evidence="20">DBSS07</strain>
    </source>
</reference>
<evidence type="ECO:0000313" key="20">
    <source>
        <dbReference type="EMBL" id="MCW8336271.1"/>
    </source>
</evidence>
<comment type="subcellular location">
    <subcellularLocation>
        <location evidence="2 19">Cell membrane</location>
        <topology evidence="2 19">Multi-pass membrane protein</topology>
    </subcellularLocation>
</comment>
<feature type="transmembrane region" description="Helical" evidence="19">
    <location>
        <begin position="41"/>
        <end position="60"/>
    </location>
</feature>
<dbReference type="GO" id="GO:0008818">
    <property type="term" value="F:cobalamin 5'-phosphate synthase activity"/>
    <property type="evidence" value="ECO:0007669"/>
    <property type="project" value="UniProtKB-UniRule"/>
</dbReference>
<keyword evidence="7 19" id="KW-1003">Cell membrane</keyword>
<feature type="transmembrane region" description="Helical" evidence="19">
    <location>
        <begin position="139"/>
        <end position="166"/>
    </location>
</feature>
<dbReference type="GO" id="GO:0051073">
    <property type="term" value="F:adenosylcobinamide-GDP ribazoletransferase activity"/>
    <property type="evidence" value="ECO:0007669"/>
    <property type="project" value="UniProtKB-UniRule"/>
</dbReference>
<keyword evidence="21" id="KW-1185">Reference proteome</keyword>
<evidence type="ECO:0000256" key="5">
    <source>
        <dbReference type="ARBA" id="ARBA00013200"/>
    </source>
</evidence>
<evidence type="ECO:0000313" key="21">
    <source>
        <dbReference type="Proteomes" id="UP001155586"/>
    </source>
</evidence>
<dbReference type="InterPro" id="IPR003805">
    <property type="entry name" value="CobS"/>
</dbReference>
<comment type="function">
    <text evidence="14 19">Joins adenosylcobinamide-GDP and alpha-ribazole to generate adenosylcobalamin (Ado-cobalamin). Also synthesizes adenosylcobalamin 5'-phosphate from adenosylcobinamide-GDP and alpha-ribazole 5'-phosphate.</text>
</comment>
<keyword evidence="10 19" id="KW-0812">Transmembrane</keyword>
<keyword evidence="8 19" id="KW-0169">Cobalamin biosynthesis</keyword>
<evidence type="ECO:0000256" key="2">
    <source>
        <dbReference type="ARBA" id="ARBA00004651"/>
    </source>
</evidence>
<dbReference type="GO" id="GO:0005886">
    <property type="term" value="C:plasma membrane"/>
    <property type="evidence" value="ECO:0007669"/>
    <property type="project" value="UniProtKB-SubCell"/>
</dbReference>
<evidence type="ECO:0000256" key="4">
    <source>
        <dbReference type="ARBA" id="ARBA00010561"/>
    </source>
</evidence>
<dbReference type="Pfam" id="PF02654">
    <property type="entry name" value="CobS"/>
    <property type="match status" value="1"/>
</dbReference>
<evidence type="ECO:0000256" key="15">
    <source>
        <dbReference type="ARBA" id="ARBA00032605"/>
    </source>
</evidence>
<comment type="catalytic activity">
    <reaction evidence="17 19">
        <text>alpha-ribazole + adenosylcob(III)inamide-GDP = adenosylcob(III)alamin + GMP + H(+)</text>
        <dbReference type="Rhea" id="RHEA:16049"/>
        <dbReference type="ChEBI" id="CHEBI:10329"/>
        <dbReference type="ChEBI" id="CHEBI:15378"/>
        <dbReference type="ChEBI" id="CHEBI:18408"/>
        <dbReference type="ChEBI" id="CHEBI:58115"/>
        <dbReference type="ChEBI" id="CHEBI:60487"/>
        <dbReference type="EC" id="2.7.8.26"/>
    </reaction>
</comment>
<keyword evidence="9 19" id="KW-0808">Transferase</keyword>
<dbReference type="RefSeq" id="WP_265689348.1">
    <property type="nucleotide sequence ID" value="NZ_JAKRRX010000203.1"/>
</dbReference>
<dbReference type="AlphaFoldDB" id="A0A9X3CI96"/>
<dbReference type="EC" id="2.7.8.26" evidence="5 19"/>
<dbReference type="PANTHER" id="PTHR34148:SF1">
    <property type="entry name" value="ADENOSYLCOBINAMIDE-GDP RIBAZOLETRANSFERASE"/>
    <property type="match status" value="1"/>
</dbReference>
<evidence type="ECO:0000256" key="18">
    <source>
        <dbReference type="ARBA" id="ARBA00049504"/>
    </source>
</evidence>
<evidence type="ECO:0000256" key="6">
    <source>
        <dbReference type="ARBA" id="ARBA00015850"/>
    </source>
</evidence>
<comment type="caution">
    <text evidence="20">The sequence shown here is derived from an EMBL/GenBank/DDBJ whole genome shotgun (WGS) entry which is preliminary data.</text>
</comment>
<gene>
    <name evidence="19" type="primary">cobS</name>
    <name evidence="20" type="ORF">MD483_20895</name>
</gene>
<evidence type="ECO:0000256" key="10">
    <source>
        <dbReference type="ARBA" id="ARBA00022692"/>
    </source>
</evidence>
<feature type="transmembrane region" description="Helical" evidence="19">
    <location>
        <begin position="66"/>
        <end position="84"/>
    </location>
</feature>
<evidence type="ECO:0000256" key="11">
    <source>
        <dbReference type="ARBA" id="ARBA00022842"/>
    </source>
</evidence>
<keyword evidence="13 19" id="KW-0472">Membrane</keyword>
<dbReference type="HAMAP" id="MF_00719">
    <property type="entry name" value="CobS"/>
    <property type="match status" value="1"/>
</dbReference>
<protein>
    <recommendedName>
        <fullName evidence="6 19">Adenosylcobinamide-GDP ribazoletransferase</fullName>
        <ecNumber evidence="5 19">2.7.8.26</ecNumber>
    </recommendedName>
    <alternativeName>
        <fullName evidence="16 19">Cobalamin synthase</fullName>
    </alternativeName>
    <alternativeName>
        <fullName evidence="15 19">Cobalamin-5'-phosphate synthase</fullName>
    </alternativeName>
</protein>
<dbReference type="NCBIfam" id="NF001277">
    <property type="entry name" value="PRK00235.1-3"/>
    <property type="match status" value="1"/>
</dbReference>
<evidence type="ECO:0000256" key="1">
    <source>
        <dbReference type="ARBA" id="ARBA00001946"/>
    </source>
</evidence>
<evidence type="ECO:0000256" key="13">
    <source>
        <dbReference type="ARBA" id="ARBA00023136"/>
    </source>
</evidence>
<evidence type="ECO:0000256" key="12">
    <source>
        <dbReference type="ARBA" id="ARBA00022989"/>
    </source>
</evidence>
<accession>A0A9X3CI96</accession>
<evidence type="ECO:0000256" key="19">
    <source>
        <dbReference type="HAMAP-Rule" id="MF_00719"/>
    </source>
</evidence>
<comment type="similarity">
    <text evidence="4 19">Belongs to the CobS family.</text>
</comment>
<dbReference type="GO" id="GO:0009236">
    <property type="term" value="P:cobalamin biosynthetic process"/>
    <property type="evidence" value="ECO:0007669"/>
    <property type="project" value="UniProtKB-UniRule"/>
</dbReference>
<comment type="cofactor">
    <cofactor evidence="1 19">
        <name>Mg(2+)</name>
        <dbReference type="ChEBI" id="CHEBI:18420"/>
    </cofactor>
</comment>
<proteinExistence type="inferred from homology"/>
<keyword evidence="11 19" id="KW-0460">Magnesium</keyword>
<evidence type="ECO:0000256" key="16">
    <source>
        <dbReference type="ARBA" id="ARBA00032853"/>
    </source>
</evidence>
<feature type="transmembrane region" description="Helical" evidence="19">
    <location>
        <begin position="187"/>
        <end position="218"/>
    </location>
</feature>
<evidence type="ECO:0000256" key="17">
    <source>
        <dbReference type="ARBA" id="ARBA00048623"/>
    </source>
</evidence>
<feature type="transmembrane region" description="Helical" evidence="19">
    <location>
        <begin position="238"/>
        <end position="259"/>
    </location>
</feature>
<evidence type="ECO:0000256" key="7">
    <source>
        <dbReference type="ARBA" id="ARBA00022475"/>
    </source>
</evidence>
<sequence length="260" mass="28674">MVRAIRYQVELFWLAFGFFSRIPIPKSTPYDEERMNRSGRYFALVGALLGGLCAAVFSLMSLFLPMTIAILITMVFSLLLTGAFHEDGLTDMADGIGGGMTPERRLSIMKDSRIGTYGAATLIMALLAKFILLVKLHSLAPLVLVLITAYTLSRAVAASLIFDMPYVSDLDTSKSKPLANRQSKGELIFLIVTGCLSLIWLPAFAGLILLAILTVFRFGFKRWLMARIGGFTGDCLGAAQQLSELLIYLVLLALFFNYYI</sequence>
<dbReference type="NCBIfam" id="TIGR00317">
    <property type="entry name" value="cobS"/>
    <property type="match status" value="1"/>
</dbReference>
<evidence type="ECO:0000256" key="14">
    <source>
        <dbReference type="ARBA" id="ARBA00025228"/>
    </source>
</evidence>
<comment type="pathway">
    <text evidence="3 19">Cofactor biosynthesis; adenosylcobalamin biosynthesis; adenosylcobalamin from cob(II)yrinate a,c-diamide: step 7/7.</text>
</comment>
<dbReference type="Proteomes" id="UP001155586">
    <property type="component" value="Unassembled WGS sequence"/>
</dbReference>
<dbReference type="EMBL" id="JAKRRX010000203">
    <property type="protein sequence ID" value="MCW8336271.1"/>
    <property type="molecule type" value="Genomic_DNA"/>
</dbReference>
<feature type="transmembrane region" description="Helical" evidence="19">
    <location>
        <begin position="114"/>
        <end position="133"/>
    </location>
</feature>
<name>A0A9X3CI96_9VIBR</name>
<organism evidence="20 21">
    <name type="scientific">Vibrio paucivorans</name>
    <dbReference type="NCBI Taxonomy" id="2829489"/>
    <lineage>
        <taxon>Bacteria</taxon>
        <taxon>Pseudomonadati</taxon>
        <taxon>Pseudomonadota</taxon>
        <taxon>Gammaproteobacteria</taxon>
        <taxon>Vibrionales</taxon>
        <taxon>Vibrionaceae</taxon>
        <taxon>Vibrio</taxon>
    </lineage>
</organism>
<evidence type="ECO:0000256" key="3">
    <source>
        <dbReference type="ARBA" id="ARBA00004663"/>
    </source>
</evidence>
<keyword evidence="12 19" id="KW-1133">Transmembrane helix</keyword>
<comment type="catalytic activity">
    <reaction evidence="18 19">
        <text>alpha-ribazole 5'-phosphate + adenosylcob(III)inamide-GDP = adenosylcob(III)alamin 5'-phosphate + GMP + H(+)</text>
        <dbReference type="Rhea" id="RHEA:23560"/>
        <dbReference type="ChEBI" id="CHEBI:15378"/>
        <dbReference type="ChEBI" id="CHEBI:57918"/>
        <dbReference type="ChEBI" id="CHEBI:58115"/>
        <dbReference type="ChEBI" id="CHEBI:60487"/>
        <dbReference type="ChEBI" id="CHEBI:60493"/>
        <dbReference type="EC" id="2.7.8.26"/>
    </reaction>
</comment>
<evidence type="ECO:0000256" key="8">
    <source>
        <dbReference type="ARBA" id="ARBA00022573"/>
    </source>
</evidence>